<reference evidence="4" key="1">
    <citation type="submission" date="2016-06" db="UniProtKB">
        <authorList>
            <consortium name="WormBaseParasite"/>
        </authorList>
    </citation>
    <scope>IDENTIFICATION</scope>
</reference>
<dbReference type="Pfam" id="PF00226">
    <property type="entry name" value="DnaJ"/>
    <property type="match status" value="1"/>
</dbReference>
<protein>
    <submittedName>
        <fullName evidence="4">J domain-containing protein</fullName>
    </submittedName>
</protein>
<dbReference type="PROSITE" id="PS50076">
    <property type="entry name" value="DNAJ_2"/>
    <property type="match status" value="1"/>
</dbReference>
<dbReference type="WBParaSite" id="TCNE_0000299801-mRNA-1">
    <property type="protein sequence ID" value="TCNE_0000299801-mRNA-1"/>
    <property type="gene ID" value="TCNE_0000299801"/>
</dbReference>
<dbReference type="EMBL" id="UYWY01003465">
    <property type="protein sequence ID" value="VDM28715.1"/>
    <property type="molecule type" value="Genomic_DNA"/>
</dbReference>
<evidence type="ECO:0000313" key="2">
    <source>
        <dbReference type="EMBL" id="VDM28715.1"/>
    </source>
</evidence>
<dbReference type="SMART" id="SM00271">
    <property type="entry name" value="DnaJ"/>
    <property type="match status" value="1"/>
</dbReference>
<accession>A0A183U3C8</accession>
<dbReference type="Gene3D" id="1.10.287.110">
    <property type="entry name" value="DnaJ domain"/>
    <property type="match status" value="1"/>
</dbReference>
<dbReference type="Proteomes" id="UP000050794">
    <property type="component" value="Unassembled WGS sequence"/>
</dbReference>
<gene>
    <name evidence="2" type="ORF">TCNE_LOCUS2998</name>
</gene>
<reference evidence="2 3" key="2">
    <citation type="submission" date="2018-11" db="EMBL/GenBank/DDBJ databases">
        <authorList>
            <consortium name="Pathogen Informatics"/>
        </authorList>
    </citation>
    <scope>NUCLEOTIDE SEQUENCE [LARGE SCALE GENOMIC DNA]</scope>
</reference>
<evidence type="ECO:0000313" key="4">
    <source>
        <dbReference type="WBParaSite" id="TCNE_0000299801-mRNA-1"/>
    </source>
</evidence>
<evidence type="ECO:0000259" key="1">
    <source>
        <dbReference type="PROSITE" id="PS50076"/>
    </source>
</evidence>
<sequence>MRTCYDILGCTPSASTSELKSAYFQSLRANHPDKGGLDASAISLIANAWKILRPCGGPIGKEDMQILRPCERTFGKEDMHILRPFGGPMGAFYMLHINVC</sequence>
<dbReference type="AlphaFoldDB" id="A0A183U3C8"/>
<proteinExistence type="predicted"/>
<organism evidence="3 4">
    <name type="scientific">Toxocara canis</name>
    <name type="common">Canine roundworm</name>
    <dbReference type="NCBI Taxonomy" id="6265"/>
    <lineage>
        <taxon>Eukaryota</taxon>
        <taxon>Metazoa</taxon>
        <taxon>Ecdysozoa</taxon>
        <taxon>Nematoda</taxon>
        <taxon>Chromadorea</taxon>
        <taxon>Rhabditida</taxon>
        <taxon>Spirurina</taxon>
        <taxon>Ascaridomorpha</taxon>
        <taxon>Ascaridoidea</taxon>
        <taxon>Toxocaridae</taxon>
        <taxon>Toxocara</taxon>
    </lineage>
</organism>
<feature type="domain" description="J" evidence="1">
    <location>
        <begin position="3"/>
        <end position="75"/>
    </location>
</feature>
<dbReference type="CDD" id="cd06257">
    <property type="entry name" value="DnaJ"/>
    <property type="match status" value="1"/>
</dbReference>
<dbReference type="InterPro" id="IPR001623">
    <property type="entry name" value="DnaJ_domain"/>
</dbReference>
<keyword evidence="3" id="KW-1185">Reference proteome</keyword>
<name>A0A183U3C8_TOXCA</name>
<dbReference type="InterPro" id="IPR036869">
    <property type="entry name" value="J_dom_sf"/>
</dbReference>
<evidence type="ECO:0000313" key="3">
    <source>
        <dbReference type="Proteomes" id="UP000050794"/>
    </source>
</evidence>
<dbReference type="SUPFAM" id="SSF46565">
    <property type="entry name" value="Chaperone J-domain"/>
    <property type="match status" value="1"/>
</dbReference>